<evidence type="ECO:0000256" key="5">
    <source>
        <dbReference type="ARBA" id="ARBA00023136"/>
    </source>
</evidence>
<organism evidence="11 12">
    <name type="scientific">Nonomuraea glycinis</name>
    <dbReference type="NCBI Taxonomy" id="2047744"/>
    <lineage>
        <taxon>Bacteria</taxon>
        <taxon>Bacillati</taxon>
        <taxon>Actinomycetota</taxon>
        <taxon>Actinomycetes</taxon>
        <taxon>Streptosporangiales</taxon>
        <taxon>Streptosporangiaceae</taxon>
        <taxon>Nonomuraea</taxon>
    </lineage>
</organism>
<keyword evidence="10" id="KW-0479">Metal-binding</keyword>
<dbReference type="EMBL" id="BMNK01000005">
    <property type="protein sequence ID" value="GGP07370.1"/>
    <property type="molecule type" value="Genomic_DNA"/>
</dbReference>
<comment type="function">
    <text evidence="9 10">Fluoride-specific ion channel. Important for reducing fluoride concentration in the cell, thus reducing its toxicity.</text>
</comment>
<evidence type="ECO:0000256" key="3">
    <source>
        <dbReference type="ARBA" id="ARBA00022692"/>
    </source>
</evidence>
<dbReference type="PANTHER" id="PTHR28259:SF1">
    <property type="entry name" value="FLUORIDE EXPORT PROTEIN 1-RELATED"/>
    <property type="match status" value="1"/>
</dbReference>
<dbReference type="PANTHER" id="PTHR28259">
    <property type="entry name" value="FLUORIDE EXPORT PROTEIN 1-RELATED"/>
    <property type="match status" value="1"/>
</dbReference>
<keyword evidence="6 10" id="KW-0407">Ion channel</keyword>
<dbReference type="AlphaFoldDB" id="A0A918A774"/>
<dbReference type="GO" id="GO:0062054">
    <property type="term" value="F:fluoride channel activity"/>
    <property type="evidence" value="ECO:0007669"/>
    <property type="project" value="UniProtKB-UniRule"/>
</dbReference>
<evidence type="ECO:0000313" key="12">
    <source>
        <dbReference type="Proteomes" id="UP000660745"/>
    </source>
</evidence>
<evidence type="ECO:0000256" key="9">
    <source>
        <dbReference type="ARBA" id="ARBA00049940"/>
    </source>
</evidence>
<keyword evidence="3 10" id="KW-0812">Transmembrane</keyword>
<evidence type="ECO:0000256" key="4">
    <source>
        <dbReference type="ARBA" id="ARBA00022989"/>
    </source>
</evidence>
<keyword evidence="2 10" id="KW-1003">Cell membrane</keyword>
<name>A0A918A774_9ACTN</name>
<keyword evidence="10" id="KW-0813">Transport</keyword>
<gene>
    <name evidence="10 11" type="primary">crcB</name>
    <name evidence="10" type="synonym">fluC</name>
    <name evidence="11" type="ORF">GCM10012278_34870</name>
</gene>
<comment type="caution">
    <text evidence="11">The sequence shown here is derived from an EMBL/GenBank/DDBJ whole genome shotgun (WGS) entry which is preliminary data.</text>
</comment>
<keyword evidence="12" id="KW-1185">Reference proteome</keyword>
<reference evidence="11" key="1">
    <citation type="journal article" date="2014" name="Int. J. Syst. Evol. Microbiol.">
        <title>Complete genome sequence of Corynebacterium casei LMG S-19264T (=DSM 44701T), isolated from a smear-ripened cheese.</title>
        <authorList>
            <consortium name="US DOE Joint Genome Institute (JGI-PGF)"/>
            <person name="Walter F."/>
            <person name="Albersmeier A."/>
            <person name="Kalinowski J."/>
            <person name="Ruckert C."/>
        </authorList>
    </citation>
    <scope>NUCLEOTIDE SEQUENCE</scope>
    <source>
        <strain evidence="11">CGMCC 4.7430</strain>
    </source>
</reference>
<comment type="catalytic activity">
    <reaction evidence="8">
        <text>fluoride(in) = fluoride(out)</text>
        <dbReference type="Rhea" id="RHEA:76159"/>
        <dbReference type="ChEBI" id="CHEBI:17051"/>
    </reaction>
    <physiologicalReaction direction="left-to-right" evidence="8">
        <dbReference type="Rhea" id="RHEA:76160"/>
    </physiologicalReaction>
</comment>
<sequence>MLTTWPVLAAVSAGGVLGALARHAIATALPHPPGAFAWSILLVNVSGCLLIGVLMVLVVEVWTDRPLVRPFLGVGVLGGYTTFSTYAVEVHQAMAAGRPATALLYLAITPAAAVLAAWAGAALTGRAVRAFRRGDGG</sequence>
<evidence type="ECO:0000256" key="8">
    <source>
        <dbReference type="ARBA" id="ARBA00035585"/>
    </source>
</evidence>
<dbReference type="GO" id="GO:0046872">
    <property type="term" value="F:metal ion binding"/>
    <property type="evidence" value="ECO:0007669"/>
    <property type="project" value="UniProtKB-KW"/>
</dbReference>
<keyword evidence="5 10" id="KW-0472">Membrane</keyword>
<dbReference type="GO" id="GO:0140114">
    <property type="term" value="P:cellular detoxification of fluoride"/>
    <property type="evidence" value="ECO:0007669"/>
    <property type="project" value="UniProtKB-UniRule"/>
</dbReference>
<evidence type="ECO:0000256" key="7">
    <source>
        <dbReference type="ARBA" id="ARBA00035120"/>
    </source>
</evidence>
<keyword evidence="10" id="KW-0915">Sodium</keyword>
<keyword evidence="10" id="KW-0406">Ion transport</keyword>
<feature type="transmembrane region" description="Helical" evidence="10">
    <location>
        <begin position="100"/>
        <end position="123"/>
    </location>
</feature>
<feature type="binding site" evidence="10">
    <location>
        <position position="78"/>
    </location>
    <ligand>
        <name>Na(+)</name>
        <dbReference type="ChEBI" id="CHEBI:29101"/>
        <note>structural</note>
    </ligand>
</feature>
<evidence type="ECO:0000256" key="2">
    <source>
        <dbReference type="ARBA" id="ARBA00022475"/>
    </source>
</evidence>
<comment type="activity regulation">
    <text evidence="10">Na(+) is not transported, but it plays an essential structural role and its presence is essential for fluoride channel function.</text>
</comment>
<dbReference type="InterPro" id="IPR003691">
    <property type="entry name" value="FluC"/>
</dbReference>
<evidence type="ECO:0000256" key="6">
    <source>
        <dbReference type="ARBA" id="ARBA00023303"/>
    </source>
</evidence>
<dbReference type="Pfam" id="PF02537">
    <property type="entry name" value="CRCB"/>
    <property type="match status" value="1"/>
</dbReference>
<accession>A0A918A774</accession>
<protein>
    <recommendedName>
        <fullName evidence="10">Fluoride-specific ion channel FluC</fullName>
    </recommendedName>
</protein>
<dbReference type="RefSeq" id="WP_189139659.1">
    <property type="nucleotide sequence ID" value="NZ_BMNK01000005.1"/>
</dbReference>
<dbReference type="GO" id="GO:0005886">
    <property type="term" value="C:plasma membrane"/>
    <property type="evidence" value="ECO:0007669"/>
    <property type="project" value="UniProtKB-SubCell"/>
</dbReference>
<comment type="similarity">
    <text evidence="7 10">Belongs to the fluoride channel Fluc/FEX (TC 1.A.43) family.</text>
</comment>
<reference evidence="11" key="2">
    <citation type="submission" date="2020-09" db="EMBL/GenBank/DDBJ databases">
        <authorList>
            <person name="Sun Q."/>
            <person name="Zhou Y."/>
        </authorList>
    </citation>
    <scope>NUCLEOTIDE SEQUENCE</scope>
    <source>
        <strain evidence="11">CGMCC 4.7430</strain>
    </source>
</reference>
<keyword evidence="4 10" id="KW-1133">Transmembrane helix</keyword>
<evidence type="ECO:0000313" key="11">
    <source>
        <dbReference type="EMBL" id="GGP07370.1"/>
    </source>
</evidence>
<feature type="binding site" evidence="10">
    <location>
        <position position="81"/>
    </location>
    <ligand>
        <name>Na(+)</name>
        <dbReference type="ChEBI" id="CHEBI:29101"/>
        <note>structural</note>
    </ligand>
</feature>
<evidence type="ECO:0000256" key="1">
    <source>
        <dbReference type="ARBA" id="ARBA00004651"/>
    </source>
</evidence>
<feature type="transmembrane region" description="Helical" evidence="10">
    <location>
        <begin position="71"/>
        <end position="88"/>
    </location>
</feature>
<proteinExistence type="inferred from homology"/>
<evidence type="ECO:0000256" key="10">
    <source>
        <dbReference type="HAMAP-Rule" id="MF_00454"/>
    </source>
</evidence>
<comment type="subcellular location">
    <subcellularLocation>
        <location evidence="1 10">Cell membrane</location>
        <topology evidence="1 10">Multi-pass membrane protein</topology>
    </subcellularLocation>
</comment>
<dbReference type="HAMAP" id="MF_00454">
    <property type="entry name" value="FluC"/>
    <property type="match status" value="1"/>
</dbReference>
<feature type="transmembrane region" description="Helical" evidence="10">
    <location>
        <begin position="36"/>
        <end position="59"/>
    </location>
</feature>
<dbReference type="Proteomes" id="UP000660745">
    <property type="component" value="Unassembled WGS sequence"/>
</dbReference>